<reference evidence="13" key="3">
    <citation type="submission" date="2025-08" db="UniProtKB">
        <authorList>
            <consortium name="Ensembl"/>
        </authorList>
    </citation>
    <scope>IDENTIFICATION</scope>
</reference>
<dbReference type="InterPro" id="IPR013783">
    <property type="entry name" value="Ig-like_fold"/>
</dbReference>
<keyword evidence="3 11" id="KW-0812">Transmembrane</keyword>
<evidence type="ECO:0000256" key="2">
    <source>
        <dbReference type="ARBA" id="ARBA00022475"/>
    </source>
</evidence>
<dbReference type="GO" id="GO:0007166">
    <property type="term" value="P:cell surface receptor signaling pathway"/>
    <property type="evidence" value="ECO:0007669"/>
    <property type="project" value="TreeGrafter"/>
</dbReference>
<dbReference type="AlphaFoldDB" id="A0A3P8YGA3"/>
<dbReference type="GO" id="GO:0031295">
    <property type="term" value="P:T cell costimulation"/>
    <property type="evidence" value="ECO:0007669"/>
    <property type="project" value="TreeGrafter"/>
</dbReference>
<evidence type="ECO:0000256" key="6">
    <source>
        <dbReference type="ARBA" id="ARBA00023136"/>
    </source>
</evidence>
<keyword evidence="10" id="KW-0393">Immunoglobulin domain</keyword>
<dbReference type="GO" id="GO:0042102">
    <property type="term" value="P:positive regulation of T cell proliferation"/>
    <property type="evidence" value="ECO:0007669"/>
    <property type="project" value="TreeGrafter"/>
</dbReference>
<evidence type="ECO:0000256" key="3">
    <source>
        <dbReference type="ARBA" id="ARBA00022692"/>
    </source>
</evidence>
<dbReference type="GeneTree" id="ENSGT00940000154641"/>
<dbReference type="GO" id="GO:0006955">
    <property type="term" value="P:immune response"/>
    <property type="evidence" value="ECO:0007669"/>
    <property type="project" value="TreeGrafter"/>
</dbReference>
<dbReference type="PANTHER" id="PTHR25466:SF9">
    <property type="entry name" value="FIBRONECTIN TYPE-III DOMAIN-CONTAINING PROTEIN"/>
    <property type="match status" value="1"/>
</dbReference>
<accession>A0A3P8YGA3</accession>
<dbReference type="InterPro" id="IPR051713">
    <property type="entry name" value="T-cell_Activation_Regulation"/>
</dbReference>
<protein>
    <recommendedName>
        <fullName evidence="12">Ig-like domain-containing protein</fullName>
    </recommendedName>
</protein>
<comment type="subcellular location">
    <subcellularLocation>
        <location evidence="1">Cell membrane</location>
        <topology evidence="1">Single-pass type I membrane protein</topology>
    </subcellularLocation>
</comment>
<dbReference type="GO" id="GO:0009897">
    <property type="term" value="C:external side of plasma membrane"/>
    <property type="evidence" value="ECO:0007669"/>
    <property type="project" value="TreeGrafter"/>
</dbReference>
<evidence type="ECO:0000313" key="13">
    <source>
        <dbReference type="Ensembl" id="ENSELUP00000015632.3"/>
    </source>
</evidence>
<evidence type="ECO:0000256" key="5">
    <source>
        <dbReference type="ARBA" id="ARBA00022989"/>
    </source>
</evidence>
<keyword evidence="4" id="KW-0732">Signal</keyword>
<feature type="domain" description="Ig-like" evidence="12">
    <location>
        <begin position="200"/>
        <end position="270"/>
    </location>
</feature>
<keyword evidence="2" id="KW-1003">Cell membrane</keyword>
<evidence type="ECO:0000256" key="10">
    <source>
        <dbReference type="ARBA" id="ARBA00023319"/>
    </source>
</evidence>
<keyword evidence="9" id="KW-0325">Glycoprotein</keyword>
<name>A0A3P8YGA3_ESOLU</name>
<evidence type="ECO:0000313" key="14">
    <source>
        <dbReference type="Proteomes" id="UP000265140"/>
    </source>
</evidence>
<evidence type="ECO:0000256" key="4">
    <source>
        <dbReference type="ARBA" id="ARBA00022729"/>
    </source>
</evidence>
<dbReference type="PROSITE" id="PS50835">
    <property type="entry name" value="IG_LIKE"/>
    <property type="match status" value="1"/>
</dbReference>
<dbReference type="Ensembl" id="ENSELUT00000024769.3">
    <property type="protein sequence ID" value="ENSELUP00000015632.3"/>
    <property type="gene ID" value="ENSELUG00000015561.3"/>
</dbReference>
<evidence type="ECO:0000256" key="1">
    <source>
        <dbReference type="ARBA" id="ARBA00004251"/>
    </source>
</evidence>
<dbReference type="Proteomes" id="UP000265140">
    <property type="component" value="Chromosome 20"/>
</dbReference>
<dbReference type="PANTHER" id="PTHR25466">
    <property type="entry name" value="T-LYMPHOCYTE ACTIVATION ANTIGEN"/>
    <property type="match status" value="1"/>
</dbReference>
<dbReference type="Gene3D" id="2.60.40.10">
    <property type="entry name" value="Immunoglobulins"/>
    <property type="match status" value="2"/>
</dbReference>
<sequence>MNITFTCIKECLCHSTYRSTLTHRHTLTHSLSHTHTQHSCPIIETTVFITFPAKDVASPQMSSHPIIGIVGKSILLPCKLNSSTPIDLQTLILHWISKPNDQVVHAFNKGREDNSHQDVTYRNRTQIFQDQLPSGNFSLLLKDLKVDDDQTAFFLFHRQEYKSGHEIIQDKKLCLTNVKVAKSFQTPVVMINYEDRKAECSSTGGYPEPTLTWTDQNSVLDQDIPQIIRVPESGTFNISSTVNITENQILTCAIFNPTLNETLITTQTTTQNTNPSNNVSGIVIGFAIGALLFVVCIVAYRYIK</sequence>
<keyword evidence="7" id="KW-1015">Disulfide bond</keyword>
<evidence type="ECO:0000256" key="9">
    <source>
        <dbReference type="ARBA" id="ARBA00023180"/>
    </source>
</evidence>
<dbReference type="InterPro" id="IPR036179">
    <property type="entry name" value="Ig-like_dom_sf"/>
</dbReference>
<evidence type="ECO:0000256" key="8">
    <source>
        <dbReference type="ARBA" id="ARBA00023170"/>
    </source>
</evidence>
<reference evidence="13" key="2">
    <citation type="submission" date="2020-02" db="EMBL/GenBank/DDBJ databases">
        <title>Esox lucius (northern pike) genome, fEsoLuc1, primary haplotype.</title>
        <authorList>
            <person name="Myers G."/>
            <person name="Karagic N."/>
            <person name="Meyer A."/>
            <person name="Pippel M."/>
            <person name="Reichard M."/>
            <person name="Winkler S."/>
            <person name="Tracey A."/>
            <person name="Sims Y."/>
            <person name="Howe K."/>
            <person name="Rhie A."/>
            <person name="Formenti G."/>
            <person name="Durbin R."/>
            <person name="Fedrigo O."/>
            <person name="Jarvis E.D."/>
        </authorList>
    </citation>
    <scope>NUCLEOTIDE SEQUENCE [LARGE SCALE GENOMIC DNA]</scope>
</reference>
<proteinExistence type="predicted"/>
<feature type="transmembrane region" description="Helical" evidence="11">
    <location>
        <begin position="279"/>
        <end position="303"/>
    </location>
</feature>
<dbReference type="GO" id="GO:0042130">
    <property type="term" value="P:negative regulation of T cell proliferation"/>
    <property type="evidence" value="ECO:0007669"/>
    <property type="project" value="TreeGrafter"/>
</dbReference>
<evidence type="ECO:0000259" key="12">
    <source>
        <dbReference type="PROSITE" id="PS50835"/>
    </source>
</evidence>
<dbReference type="InterPro" id="IPR053896">
    <property type="entry name" value="BTN3A2-like_Ig-C"/>
</dbReference>
<evidence type="ECO:0000256" key="7">
    <source>
        <dbReference type="ARBA" id="ARBA00023157"/>
    </source>
</evidence>
<dbReference type="Bgee" id="ENSELUG00000015561">
    <property type="expression patterns" value="Expressed in spleen and 7 other cell types or tissues"/>
</dbReference>
<keyword evidence="14" id="KW-1185">Reference proteome</keyword>
<evidence type="ECO:0000256" key="11">
    <source>
        <dbReference type="SAM" id="Phobius"/>
    </source>
</evidence>
<keyword evidence="5 11" id="KW-1133">Transmembrane helix</keyword>
<keyword evidence="8" id="KW-0675">Receptor</keyword>
<dbReference type="InterPro" id="IPR007110">
    <property type="entry name" value="Ig-like_dom"/>
</dbReference>
<dbReference type="SUPFAM" id="SSF48726">
    <property type="entry name" value="Immunoglobulin"/>
    <property type="match status" value="2"/>
</dbReference>
<reference evidence="14" key="1">
    <citation type="journal article" date="2014" name="PLoS ONE">
        <title>The genome and linkage map of the northern pike (Esox lucius): conserved synteny revealed between the salmonid sister group and the Neoteleostei.</title>
        <authorList>
            <person name="Rondeau E.B."/>
            <person name="Minkley D.R."/>
            <person name="Leong J.S."/>
            <person name="Messmer A.M."/>
            <person name="Jantzen J.R."/>
            <person name="von Schalburg K.R."/>
            <person name="Lemon C."/>
            <person name="Bird N.H."/>
            <person name="Koop B.F."/>
        </authorList>
    </citation>
    <scope>NUCLEOTIDE SEQUENCE</scope>
</reference>
<dbReference type="GO" id="GO:0071222">
    <property type="term" value="P:cellular response to lipopolysaccharide"/>
    <property type="evidence" value="ECO:0007669"/>
    <property type="project" value="TreeGrafter"/>
</dbReference>
<dbReference type="Pfam" id="PF22705">
    <property type="entry name" value="C2-set_3"/>
    <property type="match status" value="1"/>
</dbReference>
<reference evidence="13" key="4">
    <citation type="submission" date="2025-09" db="UniProtKB">
        <authorList>
            <consortium name="Ensembl"/>
        </authorList>
    </citation>
    <scope>IDENTIFICATION</scope>
</reference>
<organism evidence="13 14">
    <name type="scientific">Esox lucius</name>
    <name type="common">Northern pike</name>
    <dbReference type="NCBI Taxonomy" id="8010"/>
    <lineage>
        <taxon>Eukaryota</taxon>
        <taxon>Metazoa</taxon>
        <taxon>Chordata</taxon>
        <taxon>Craniata</taxon>
        <taxon>Vertebrata</taxon>
        <taxon>Euteleostomi</taxon>
        <taxon>Actinopterygii</taxon>
        <taxon>Neopterygii</taxon>
        <taxon>Teleostei</taxon>
        <taxon>Protacanthopterygii</taxon>
        <taxon>Esociformes</taxon>
        <taxon>Esocidae</taxon>
        <taxon>Esox</taxon>
    </lineage>
</organism>
<keyword evidence="6 11" id="KW-0472">Membrane</keyword>